<proteinExistence type="predicted"/>
<sequence>SLFGQEGTLMKKRLELIQPIQKEVFAAIEAYAKQVGADAVIDSSNNPTLLYTNPEIERTQQVIDALKK</sequence>
<dbReference type="GO" id="GO:0051082">
    <property type="term" value="F:unfolded protein binding"/>
    <property type="evidence" value="ECO:0007669"/>
    <property type="project" value="InterPro"/>
</dbReference>
<dbReference type="Pfam" id="PF03938">
    <property type="entry name" value="OmpH"/>
    <property type="match status" value="1"/>
</dbReference>
<reference evidence="1" key="1">
    <citation type="journal article" date="2013" name="Environ. Microbiol.">
        <title>Microbiota from the distal guts of lean and obese adolescents exhibit partial functional redundancy besides clear differences in community structure.</title>
        <authorList>
            <person name="Ferrer M."/>
            <person name="Ruiz A."/>
            <person name="Lanza F."/>
            <person name="Haange S.B."/>
            <person name="Oberbach A."/>
            <person name="Till H."/>
            <person name="Bargiela R."/>
            <person name="Campoy C."/>
            <person name="Segura M.T."/>
            <person name="Richter M."/>
            <person name="von Bergen M."/>
            <person name="Seifert J."/>
            <person name="Suarez A."/>
        </authorList>
    </citation>
    <scope>NUCLEOTIDE SEQUENCE</scope>
</reference>
<comment type="caution">
    <text evidence="1">The sequence shown here is derived from an EMBL/GenBank/DDBJ whole genome shotgun (WGS) entry which is preliminary data.</text>
</comment>
<dbReference type="EMBL" id="AJWY01011477">
    <property type="protein sequence ID" value="EKC52651.1"/>
    <property type="molecule type" value="Genomic_DNA"/>
</dbReference>
<dbReference type="AlphaFoldDB" id="K1SZA5"/>
<dbReference type="Gene3D" id="3.30.910.20">
    <property type="entry name" value="Skp domain"/>
    <property type="match status" value="1"/>
</dbReference>
<evidence type="ECO:0000313" key="1">
    <source>
        <dbReference type="EMBL" id="EKC52651.1"/>
    </source>
</evidence>
<feature type="non-terminal residue" evidence="1">
    <location>
        <position position="1"/>
    </location>
</feature>
<accession>K1SZA5</accession>
<dbReference type="SUPFAM" id="SSF111384">
    <property type="entry name" value="OmpH-like"/>
    <property type="match status" value="1"/>
</dbReference>
<gene>
    <name evidence="1" type="ORF">LEA_16783</name>
</gene>
<organism evidence="1">
    <name type="scientific">human gut metagenome</name>
    <dbReference type="NCBI Taxonomy" id="408170"/>
    <lineage>
        <taxon>unclassified sequences</taxon>
        <taxon>metagenomes</taxon>
        <taxon>organismal metagenomes</taxon>
    </lineage>
</organism>
<protein>
    <submittedName>
        <fullName evidence="1">Cationic outer membrane protein OmpH</fullName>
    </submittedName>
</protein>
<dbReference type="InterPro" id="IPR005632">
    <property type="entry name" value="Chaperone_Skp"/>
</dbReference>
<name>K1SZA5_9ZZZZ</name>
<dbReference type="InterPro" id="IPR024930">
    <property type="entry name" value="Skp_dom_sf"/>
</dbReference>